<reference evidence="2" key="1">
    <citation type="journal article" date="2022" name="bioRxiv">
        <title>Sequencing and chromosome-scale assembly of the giantPleurodeles waltlgenome.</title>
        <authorList>
            <person name="Brown T."/>
            <person name="Elewa A."/>
            <person name="Iarovenko S."/>
            <person name="Subramanian E."/>
            <person name="Araus A.J."/>
            <person name="Petzold A."/>
            <person name="Susuki M."/>
            <person name="Suzuki K.-i.T."/>
            <person name="Hayashi T."/>
            <person name="Toyoda A."/>
            <person name="Oliveira C."/>
            <person name="Osipova E."/>
            <person name="Leigh N.D."/>
            <person name="Simon A."/>
            <person name="Yun M.H."/>
        </authorList>
    </citation>
    <scope>NUCLEOTIDE SEQUENCE</scope>
    <source>
        <strain evidence="2">20211129_DDA</strain>
        <tissue evidence="2">Liver</tissue>
    </source>
</reference>
<accession>A0AAV7TC04</accession>
<sequence>MLLGVAKQASLADASLRSSASRPAYRAPQGGPETSGAWPEEVFASERPQAVTGPGAGSPERRREDLGRAHAGADLKGVPRETVPHRGQRRAWDSGRRVFGGACIPHRTLRCCRGGVGPTDHVAWIAGLSPPQVLAWSPRGLALVPSDLVAGGGEKALEQPTAGLLVLLRGAGLDVQASGPSLIRRFGAVLN</sequence>
<dbReference type="AlphaFoldDB" id="A0AAV7TC04"/>
<feature type="region of interest" description="Disordered" evidence="1">
    <location>
        <begin position="1"/>
        <end position="90"/>
    </location>
</feature>
<keyword evidence="3" id="KW-1185">Reference proteome</keyword>
<evidence type="ECO:0000313" key="2">
    <source>
        <dbReference type="EMBL" id="KAJ1174085.1"/>
    </source>
</evidence>
<evidence type="ECO:0000313" key="3">
    <source>
        <dbReference type="Proteomes" id="UP001066276"/>
    </source>
</evidence>
<name>A0AAV7TC04_PLEWA</name>
<gene>
    <name evidence="2" type="ORF">NDU88_005908</name>
</gene>
<feature type="compositionally biased region" description="Low complexity" evidence="1">
    <location>
        <begin position="9"/>
        <end position="28"/>
    </location>
</feature>
<dbReference type="Proteomes" id="UP001066276">
    <property type="component" value="Chromosome 4_1"/>
</dbReference>
<comment type="caution">
    <text evidence="2">The sequence shown here is derived from an EMBL/GenBank/DDBJ whole genome shotgun (WGS) entry which is preliminary data.</text>
</comment>
<evidence type="ECO:0000256" key="1">
    <source>
        <dbReference type="SAM" id="MobiDB-lite"/>
    </source>
</evidence>
<dbReference type="EMBL" id="JANPWB010000007">
    <property type="protein sequence ID" value="KAJ1174085.1"/>
    <property type="molecule type" value="Genomic_DNA"/>
</dbReference>
<organism evidence="2 3">
    <name type="scientific">Pleurodeles waltl</name>
    <name type="common">Iberian ribbed newt</name>
    <dbReference type="NCBI Taxonomy" id="8319"/>
    <lineage>
        <taxon>Eukaryota</taxon>
        <taxon>Metazoa</taxon>
        <taxon>Chordata</taxon>
        <taxon>Craniata</taxon>
        <taxon>Vertebrata</taxon>
        <taxon>Euteleostomi</taxon>
        <taxon>Amphibia</taxon>
        <taxon>Batrachia</taxon>
        <taxon>Caudata</taxon>
        <taxon>Salamandroidea</taxon>
        <taxon>Salamandridae</taxon>
        <taxon>Pleurodelinae</taxon>
        <taxon>Pleurodeles</taxon>
    </lineage>
</organism>
<feature type="compositionally biased region" description="Basic and acidic residues" evidence="1">
    <location>
        <begin position="59"/>
        <end position="90"/>
    </location>
</feature>
<protein>
    <submittedName>
        <fullName evidence="2">Uncharacterized protein</fullName>
    </submittedName>
</protein>
<proteinExistence type="predicted"/>